<sequence length="390" mass="45330">MNTFTSNFIRKNDFRANAHTIAMLKQGWQDYAATIPPYPGGFEGKGIVICAGGITHVTCAWVNISMLRNNGCQLPVEIWYTGAELNEETIAAFRQLGAECINSNDYTTNEDVKGLVLKPFAILHSRFREILFLDADNNCLTDPSYLFSDVLYQAYGTIFWPDFWKTDKINPIWEIIGDTDYHAQEQESGQLLVHKEKCWLELNLCMYFNLKHEYYYQMLLGDKDTFRFAWKALGTRYYMIPAAVGTCGFELSANGFLYGLTMVQHDSAENILFLHRNWFKWDVTQEGECVWEKIRRFKQGAREKICQVNYIDAGSIRRPFWDLDGDVETLSFRELFGDYEDRCLDILKTLRGYKFYARFLIHMHLVKFRPGYAMGIRDKTFLSHPSIVNA</sequence>
<evidence type="ECO:0000256" key="2">
    <source>
        <dbReference type="ARBA" id="ARBA00004606"/>
    </source>
</evidence>
<proteinExistence type="predicted"/>
<dbReference type="AlphaFoldDB" id="A0A3S1D5W3"/>
<keyword evidence="5" id="KW-0735">Signal-anchor</keyword>
<evidence type="ECO:0000256" key="5">
    <source>
        <dbReference type="ARBA" id="ARBA00022968"/>
    </source>
</evidence>
<dbReference type="OrthoDB" id="650311at2"/>
<protein>
    <submittedName>
        <fullName evidence="10">Uncharacterized protein</fullName>
    </submittedName>
</protein>
<evidence type="ECO:0000256" key="3">
    <source>
        <dbReference type="ARBA" id="ARBA00022679"/>
    </source>
</evidence>
<gene>
    <name evidence="10" type="ORF">ECE50_029545</name>
</gene>
<dbReference type="GO" id="GO:0012505">
    <property type="term" value="C:endomembrane system"/>
    <property type="evidence" value="ECO:0007669"/>
    <property type="project" value="UniProtKB-SubCell"/>
</dbReference>
<dbReference type="Gene3D" id="3.90.550.10">
    <property type="entry name" value="Spore Coat Polysaccharide Biosynthesis Protein SpsA, Chain A"/>
    <property type="match status" value="1"/>
</dbReference>
<dbReference type="InterPro" id="IPR029044">
    <property type="entry name" value="Nucleotide-diphossugar_trans"/>
</dbReference>
<keyword evidence="7" id="KW-0333">Golgi apparatus</keyword>
<comment type="subcellular location">
    <subcellularLocation>
        <location evidence="9">Endomembrane system</location>
        <topology evidence="9">Single-pass membrane protein</topology>
    </subcellularLocation>
    <subcellularLocation>
        <location evidence="1">Golgi apparatus membrane</location>
    </subcellularLocation>
    <subcellularLocation>
        <location evidence="2">Membrane</location>
        <topology evidence="2">Single-pass type II membrane protein</topology>
    </subcellularLocation>
</comment>
<dbReference type="Pfam" id="PF11051">
    <property type="entry name" value="Mannosyl_trans3"/>
    <property type="match status" value="2"/>
</dbReference>
<name>A0A3S1D5W3_9BACT</name>
<dbReference type="EMBL" id="RIAR02000001">
    <property type="protein sequence ID" value="NSL91006.1"/>
    <property type="molecule type" value="Genomic_DNA"/>
</dbReference>
<evidence type="ECO:0000256" key="6">
    <source>
        <dbReference type="ARBA" id="ARBA00022989"/>
    </source>
</evidence>
<evidence type="ECO:0000313" key="11">
    <source>
        <dbReference type="Proteomes" id="UP000281028"/>
    </source>
</evidence>
<dbReference type="InterPro" id="IPR022751">
    <property type="entry name" value="Alpha_mannosyltransferase"/>
</dbReference>
<dbReference type="Proteomes" id="UP000281028">
    <property type="component" value="Unassembled WGS sequence"/>
</dbReference>
<evidence type="ECO:0000256" key="7">
    <source>
        <dbReference type="ARBA" id="ARBA00023034"/>
    </source>
</evidence>
<keyword evidence="4" id="KW-0812">Transmembrane</keyword>
<dbReference type="PANTHER" id="PTHR31646">
    <property type="entry name" value="ALPHA-1,2-MANNOSYLTRANSFERASE MNN2"/>
    <property type="match status" value="1"/>
</dbReference>
<evidence type="ECO:0000256" key="4">
    <source>
        <dbReference type="ARBA" id="ARBA00022692"/>
    </source>
</evidence>
<dbReference type="SUPFAM" id="SSF53448">
    <property type="entry name" value="Nucleotide-diphospho-sugar transferases"/>
    <property type="match status" value="1"/>
</dbReference>
<dbReference type="PANTHER" id="PTHR31646:SF1">
    <property type="entry name" value="ALPHA-1,2-MANNOSYLTRANSFERASE MNN2"/>
    <property type="match status" value="1"/>
</dbReference>
<organism evidence="10 11">
    <name type="scientific">Chitinophaga solisilvae</name>
    <dbReference type="NCBI Taxonomy" id="1233460"/>
    <lineage>
        <taxon>Bacteria</taxon>
        <taxon>Pseudomonadati</taxon>
        <taxon>Bacteroidota</taxon>
        <taxon>Chitinophagia</taxon>
        <taxon>Chitinophagales</taxon>
        <taxon>Chitinophagaceae</taxon>
        <taxon>Chitinophaga</taxon>
    </lineage>
</organism>
<keyword evidence="3" id="KW-0808">Transferase</keyword>
<evidence type="ECO:0000256" key="8">
    <source>
        <dbReference type="ARBA" id="ARBA00023136"/>
    </source>
</evidence>
<evidence type="ECO:0000256" key="1">
    <source>
        <dbReference type="ARBA" id="ARBA00004394"/>
    </source>
</evidence>
<dbReference type="GO" id="GO:0000026">
    <property type="term" value="F:alpha-1,2-mannosyltransferase activity"/>
    <property type="evidence" value="ECO:0007669"/>
    <property type="project" value="TreeGrafter"/>
</dbReference>
<keyword evidence="8" id="KW-0472">Membrane</keyword>
<dbReference type="GO" id="GO:0016020">
    <property type="term" value="C:membrane"/>
    <property type="evidence" value="ECO:0007669"/>
    <property type="project" value="UniProtKB-SubCell"/>
</dbReference>
<comment type="caution">
    <text evidence="10">The sequence shown here is derived from an EMBL/GenBank/DDBJ whole genome shotgun (WGS) entry which is preliminary data.</text>
</comment>
<dbReference type="GO" id="GO:0046354">
    <property type="term" value="P:mannan biosynthetic process"/>
    <property type="evidence" value="ECO:0007669"/>
    <property type="project" value="TreeGrafter"/>
</dbReference>
<evidence type="ECO:0000313" key="10">
    <source>
        <dbReference type="EMBL" id="NSL91006.1"/>
    </source>
</evidence>
<keyword evidence="6" id="KW-1133">Transmembrane helix</keyword>
<keyword evidence="11" id="KW-1185">Reference proteome</keyword>
<evidence type="ECO:0000256" key="9">
    <source>
        <dbReference type="ARBA" id="ARBA00037847"/>
    </source>
</evidence>
<accession>A0A3S1D5W3</accession>
<reference evidence="10" key="1">
    <citation type="submission" date="2020-05" db="EMBL/GenBank/DDBJ databases">
        <title>Chitinophaga laudate sp. nov., isolated from a tropical peat swamp.</title>
        <authorList>
            <person name="Goh C.B.S."/>
            <person name="Lee M.S."/>
            <person name="Parimannan S."/>
            <person name="Pasbakhsh P."/>
            <person name="Yule C.M."/>
            <person name="Rajandas H."/>
            <person name="Loke S."/>
            <person name="Croft L."/>
            <person name="Tan J.B.L."/>
        </authorList>
    </citation>
    <scope>NUCLEOTIDE SEQUENCE</scope>
    <source>
        <strain evidence="10">Mgbs1</strain>
    </source>
</reference>